<keyword evidence="1" id="KW-1133">Transmembrane helix</keyword>
<protein>
    <submittedName>
        <fullName evidence="2">Uncharacterized protein</fullName>
    </submittedName>
</protein>
<evidence type="ECO:0000313" key="3">
    <source>
        <dbReference type="Proteomes" id="UP000315403"/>
    </source>
</evidence>
<dbReference type="EMBL" id="SZUV01000001">
    <property type="protein sequence ID" value="TQN50921.1"/>
    <property type="molecule type" value="Genomic_DNA"/>
</dbReference>
<keyword evidence="1" id="KW-0472">Membrane</keyword>
<name>A0A543Q3M8_ACITH</name>
<keyword evidence="1" id="KW-0812">Transmembrane</keyword>
<dbReference type="AlphaFoldDB" id="A0A543Q3M8"/>
<evidence type="ECO:0000256" key="1">
    <source>
        <dbReference type="SAM" id="Phobius"/>
    </source>
</evidence>
<organism evidence="2 3">
    <name type="scientific">Acidithiobacillus thiooxidans ATCC 19377</name>
    <dbReference type="NCBI Taxonomy" id="637390"/>
    <lineage>
        <taxon>Bacteria</taxon>
        <taxon>Pseudomonadati</taxon>
        <taxon>Pseudomonadota</taxon>
        <taxon>Acidithiobacillia</taxon>
        <taxon>Acidithiobacillales</taxon>
        <taxon>Acidithiobacillaceae</taxon>
        <taxon>Acidithiobacillus</taxon>
    </lineage>
</organism>
<gene>
    <name evidence="2" type="ORF">DLNHIDIE_00782</name>
</gene>
<reference evidence="2 3" key="1">
    <citation type="submission" date="2019-03" db="EMBL/GenBank/DDBJ databases">
        <title>New insights into Acidothiobacillus thiooxidans sulfur metabolism through coupled gene expression, solution geochemistry, microscopy and spectroscopy analyses.</title>
        <authorList>
            <person name="Camacho D."/>
            <person name="Frazao R."/>
            <person name="Fouillen A."/>
            <person name="Nanci A."/>
            <person name="Lang B.F."/>
            <person name="Apte S.C."/>
            <person name="Baron C."/>
            <person name="Warren L.A."/>
        </authorList>
    </citation>
    <scope>NUCLEOTIDE SEQUENCE [LARGE SCALE GENOMIC DNA]</scope>
    <source>
        <strain evidence="2 3">ATCC 19377</strain>
    </source>
</reference>
<feature type="transmembrane region" description="Helical" evidence="1">
    <location>
        <begin position="35"/>
        <end position="58"/>
    </location>
</feature>
<accession>A0A543Q3M8</accession>
<proteinExistence type="predicted"/>
<comment type="caution">
    <text evidence="2">The sequence shown here is derived from an EMBL/GenBank/DDBJ whole genome shotgun (WGS) entry which is preliminary data.</text>
</comment>
<evidence type="ECO:0000313" key="2">
    <source>
        <dbReference type="EMBL" id="TQN50921.1"/>
    </source>
</evidence>
<dbReference type="Proteomes" id="UP000315403">
    <property type="component" value="Unassembled WGS sequence"/>
</dbReference>
<sequence length="73" mass="8489">MHHRRASPGKGKRMWQEWKWVQKYETSLRQGVSGWAWPFSVLIAGLELDIVIHVLIWLSQLTLPPGLTIPPLF</sequence>